<dbReference type="GO" id="GO:0003874">
    <property type="term" value="F:6-pyruvoyltetrahydropterin synthase activity"/>
    <property type="evidence" value="ECO:0007669"/>
    <property type="project" value="InterPro"/>
</dbReference>
<feature type="binding site" evidence="11">
    <location>
        <position position="39"/>
    </location>
    <ligand>
        <name>Zn(2+)</name>
        <dbReference type="ChEBI" id="CHEBI:29105"/>
    </ligand>
</feature>
<sequence length="155" mass="18194">MVFVTRKAAFSAAHRLYNPTYTDERNEEIFDKCNNYFGHGHNYVLEVTVKGVPDPETGYVIDLKKLRDILDERIIDRVDHKHLNFDVDFLRGIIPTVENLAVMFWRRLEDHLPSGELHAIRLFESEHNYADYYGTPIEIPILPGIEEPRQERILV</sequence>
<dbReference type="Proteomes" id="UP000184233">
    <property type="component" value="Unassembled WGS sequence"/>
</dbReference>
<feature type="active site" description="Charge relay system" evidence="10">
    <location>
        <position position="124"/>
    </location>
</feature>
<evidence type="ECO:0000256" key="1">
    <source>
        <dbReference type="ARBA" id="ARBA00005061"/>
    </source>
</evidence>
<dbReference type="PROSITE" id="PS00987">
    <property type="entry name" value="PTPS_1"/>
    <property type="match status" value="1"/>
</dbReference>
<evidence type="ECO:0000256" key="10">
    <source>
        <dbReference type="PIRSR" id="PIRSR006113-1"/>
    </source>
</evidence>
<keyword evidence="5 11" id="KW-0479">Metal-binding</keyword>
<dbReference type="PANTHER" id="PTHR12589:SF7">
    <property type="entry name" value="6-PYRUVOYL TETRAHYDROBIOPTERIN SYNTHASE"/>
    <property type="match status" value="1"/>
</dbReference>
<dbReference type="PIRSF" id="PIRSF006113">
    <property type="entry name" value="PTP_synth"/>
    <property type="match status" value="1"/>
</dbReference>
<dbReference type="GO" id="GO:0070497">
    <property type="term" value="F:6-carboxytetrahydropterin synthase activity"/>
    <property type="evidence" value="ECO:0007669"/>
    <property type="project" value="UniProtKB-EC"/>
</dbReference>
<keyword evidence="7" id="KW-0456">Lyase</keyword>
<dbReference type="Gene3D" id="3.30.479.10">
    <property type="entry name" value="6-pyruvoyl tetrahydropterin synthase/QueD"/>
    <property type="match status" value="1"/>
</dbReference>
<evidence type="ECO:0000313" key="13">
    <source>
        <dbReference type="Proteomes" id="UP000184233"/>
    </source>
</evidence>
<comment type="pathway">
    <text evidence="1">Purine metabolism; 7-cyano-7-deazaguanine biosynthesis.</text>
</comment>
<comment type="cofactor">
    <cofactor evidence="11">
        <name>Zn(2+)</name>
        <dbReference type="ChEBI" id="CHEBI:29105"/>
    </cofactor>
    <text evidence="11">Binds 1 zinc ion per subunit.</text>
</comment>
<accession>A0A1M3L1Y9</accession>
<comment type="similarity">
    <text evidence="2">Belongs to the PTPS family. QueD subfamily.</text>
</comment>
<organism evidence="12 13">
    <name type="scientific">Candidatus Kapaibacterium thiocyanatum</name>
    <dbReference type="NCBI Taxonomy" id="1895771"/>
    <lineage>
        <taxon>Bacteria</taxon>
        <taxon>Pseudomonadati</taxon>
        <taxon>Candidatus Kapaibacteriota</taxon>
        <taxon>Candidatus Kapaibacteriia</taxon>
        <taxon>Candidatus Kapaibacteriales</taxon>
        <taxon>Candidatus Kapaibacteriaceae</taxon>
        <taxon>Candidatus Kapaibacterium</taxon>
    </lineage>
</organism>
<dbReference type="InterPro" id="IPR022470">
    <property type="entry name" value="PTPS_Cys_AS"/>
</dbReference>
<dbReference type="EMBL" id="MKVH01000013">
    <property type="protein sequence ID" value="OJX59223.1"/>
    <property type="molecule type" value="Genomic_DNA"/>
</dbReference>
<dbReference type="GO" id="GO:0046872">
    <property type="term" value="F:metal ion binding"/>
    <property type="evidence" value="ECO:0007669"/>
    <property type="project" value="UniProtKB-KW"/>
</dbReference>
<dbReference type="Pfam" id="PF01242">
    <property type="entry name" value="PTPS"/>
    <property type="match status" value="1"/>
</dbReference>
<evidence type="ECO:0000256" key="8">
    <source>
        <dbReference type="ARBA" id="ARBA00031449"/>
    </source>
</evidence>
<evidence type="ECO:0000256" key="11">
    <source>
        <dbReference type="PIRSR" id="PIRSR006113-2"/>
    </source>
</evidence>
<dbReference type="InterPro" id="IPR007115">
    <property type="entry name" value="6-PTP_synth/QueD"/>
</dbReference>
<evidence type="ECO:0000256" key="5">
    <source>
        <dbReference type="ARBA" id="ARBA00022723"/>
    </source>
</evidence>
<dbReference type="EC" id="4.1.2.50" evidence="3"/>
<dbReference type="PANTHER" id="PTHR12589">
    <property type="entry name" value="PYRUVOYL TETRAHYDROBIOPTERIN SYNTHASE"/>
    <property type="match status" value="1"/>
</dbReference>
<dbReference type="InterPro" id="IPR038418">
    <property type="entry name" value="6-PTP_synth/QueD_sf"/>
</dbReference>
<feature type="binding site" evidence="11">
    <location>
        <position position="14"/>
    </location>
    <ligand>
        <name>Zn(2+)</name>
        <dbReference type="ChEBI" id="CHEBI:29105"/>
    </ligand>
</feature>
<evidence type="ECO:0000256" key="2">
    <source>
        <dbReference type="ARBA" id="ARBA00008900"/>
    </source>
</evidence>
<feature type="active site" description="Charge relay system" evidence="10">
    <location>
        <position position="80"/>
    </location>
</feature>
<evidence type="ECO:0000256" key="4">
    <source>
        <dbReference type="ARBA" id="ARBA00018141"/>
    </source>
</evidence>
<evidence type="ECO:0000256" key="9">
    <source>
        <dbReference type="ARBA" id="ARBA00048807"/>
    </source>
</evidence>
<feature type="binding site" evidence="11">
    <location>
        <position position="41"/>
    </location>
    <ligand>
        <name>Zn(2+)</name>
        <dbReference type="ChEBI" id="CHEBI:29105"/>
    </ligand>
</feature>
<dbReference type="GO" id="GO:0006729">
    <property type="term" value="P:tetrahydrobiopterin biosynthetic process"/>
    <property type="evidence" value="ECO:0007669"/>
    <property type="project" value="InterPro"/>
</dbReference>
<evidence type="ECO:0000256" key="6">
    <source>
        <dbReference type="ARBA" id="ARBA00022833"/>
    </source>
</evidence>
<evidence type="ECO:0000313" key="12">
    <source>
        <dbReference type="EMBL" id="OJX59223.1"/>
    </source>
</evidence>
<proteinExistence type="inferred from homology"/>
<reference evidence="12 13" key="1">
    <citation type="submission" date="2016-09" db="EMBL/GenBank/DDBJ databases">
        <title>Genome-resolved meta-omics ties microbial dynamics to process performance in biotechnology for thiocyanate degradation.</title>
        <authorList>
            <person name="Kantor R.S."/>
            <person name="Huddy R.J."/>
            <person name="Iyer R."/>
            <person name="Thomas B.C."/>
            <person name="Brown C.T."/>
            <person name="Anantharaman K."/>
            <person name="Tringe S."/>
            <person name="Hettich R.L."/>
            <person name="Harrison S.T."/>
            <person name="Banfield J.F."/>
        </authorList>
    </citation>
    <scope>NUCLEOTIDE SEQUENCE [LARGE SCALE GENOMIC DNA]</scope>
    <source>
        <strain evidence="12">59-99</strain>
    </source>
</reference>
<feature type="active site" description="Proton acceptor" evidence="10">
    <location>
        <position position="33"/>
    </location>
</feature>
<dbReference type="UniPathway" id="UPA00391"/>
<dbReference type="STRING" id="1895771.BGO89_02040"/>
<dbReference type="FunFam" id="3.30.479.10:FF:000003">
    <property type="entry name" value="6-pyruvoyl tetrahydrobiopterin synthase"/>
    <property type="match status" value="1"/>
</dbReference>
<name>A0A1M3L1Y9_9BACT</name>
<evidence type="ECO:0000256" key="7">
    <source>
        <dbReference type="ARBA" id="ARBA00023239"/>
    </source>
</evidence>
<comment type="caution">
    <text evidence="12">The sequence shown here is derived from an EMBL/GenBank/DDBJ whole genome shotgun (WGS) entry which is preliminary data.</text>
</comment>
<keyword evidence="6 11" id="KW-0862">Zinc</keyword>
<comment type="catalytic activity">
    <reaction evidence="9">
        <text>7,8-dihydroneopterin 3'-triphosphate + H2O = 6-carboxy-5,6,7,8-tetrahydropterin + triphosphate + acetaldehyde + 2 H(+)</text>
        <dbReference type="Rhea" id="RHEA:27966"/>
        <dbReference type="ChEBI" id="CHEBI:15343"/>
        <dbReference type="ChEBI" id="CHEBI:15377"/>
        <dbReference type="ChEBI" id="CHEBI:15378"/>
        <dbReference type="ChEBI" id="CHEBI:18036"/>
        <dbReference type="ChEBI" id="CHEBI:58462"/>
        <dbReference type="ChEBI" id="CHEBI:61032"/>
        <dbReference type="EC" id="4.1.2.50"/>
    </reaction>
</comment>
<gene>
    <name evidence="12" type="ORF">BGO89_02040</name>
</gene>
<evidence type="ECO:0000256" key="3">
    <source>
        <dbReference type="ARBA" id="ARBA00012982"/>
    </source>
</evidence>
<dbReference type="SUPFAM" id="SSF55620">
    <property type="entry name" value="Tetrahydrobiopterin biosynthesis enzymes-like"/>
    <property type="match status" value="1"/>
</dbReference>
<dbReference type="AlphaFoldDB" id="A0A1M3L1Y9"/>
<protein>
    <recommendedName>
        <fullName evidence="4">6-carboxy-5,6,7,8-tetrahydropterin synthase</fullName>
        <ecNumber evidence="3">4.1.2.50</ecNumber>
    </recommendedName>
    <alternativeName>
        <fullName evidence="8">Queuosine biosynthesis protein QueD</fullName>
    </alternativeName>
</protein>